<dbReference type="EMBL" id="CM037157">
    <property type="protein sequence ID" value="KAH7848980.1"/>
    <property type="molecule type" value="Genomic_DNA"/>
</dbReference>
<protein>
    <submittedName>
        <fullName evidence="1">Uncharacterized protein</fullName>
    </submittedName>
</protein>
<accession>A0ACB7Y5X7</accession>
<organism evidence="1 2">
    <name type="scientific">Vaccinium darrowii</name>
    <dbReference type="NCBI Taxonomy" id="229202"/>
    <lineage>
        <taxon>Eukaryota</taxon>
        <taxon>Viridiplantae</taxon>
        <taxon>Streptophyta</taxon>
        <taxon>Embryophyta</taxon>
        <taxon>Tracheophyta</taxon>
        <taxon>Spermatophyta</taxon>
        <taxon>Magnoliopsida</taxon>
        <taxon>eudicotyledons</taxon>
        <taxon>Gunneridae</taxon>
        <taxon>Pentapetalae</taxon>
        <taxon>asterids</taxon>
        <taxon>Ericales</taxon>
        <taxon>Ericaceae</taxon>
        <taxon>Vaccinioideae</taxon>
        <taxon>Vaccinieae</taxon>
        <taxon>Vaccinium</taxon>
    </lineage>
</organism>
<comment type="caution">
    <text evidence="1">The sequence shown here is derived from an EMBL/GenBank/DDBJ whole genome shotgun (WGS) entry which is preliminary data.</text>
</comment>
<keyword evidence="2" id="KW-1185">Reference proteome</keyword>
<proteinExistence type="predicted"/>
<name>A0ACB7Y5X7_9ERIC</name>
<evidence type="ECO:0000313" key="1">
    <source>
        <dbReference type="EMBL" id="KAH7848980.1"/>
    </source>
</evidence>
<dbReference type="Proteomes" id="UP000828048">
    <property type="component" value="Chromosome 7"/>
</dbReference>
<sequence length="563" mass="62490">MAELGFEDQIYEQRSDFITTRDASPDFTSLFSSASGSVDRSSSASDVLDHDSPVSLEHLAGNDQRETSSGADSDPKISRNRKVQHAKVHKEDSDGDLGGKSGTLDSARNSFSQALKECQERRSRTEVLQEKLDRQKLDSKDLNNHITHAANSSSPLFGAMKKSRGMPNYRHSSVGIQQGWSSEHVPSRNSANRRHLGVALLPFNNSRMLPSKWEDAERWIFSPVTGDGVMRPSFPLPQRQPKSKSGPLGPPGIPNYLLDSPAGQTLQRASVGNLMARSPFSAGVMAPDGFSDRSSVSSAGGGNFPNRIDPCMARSVSFHGYFELPIKSLLPAPQDEKLDSDRYKDEATNISCAVSRRDVATQMSPEASPHSSPEKRLSFSPSTPSNLAIVELESVQSSKLEVRDVQVDDRFTSTRRSKRHTVQFPGKSSESVSDWRRKVLEFRSSALEVSETAKGISKMKREEAKITAWENLQKAKAEAAMRKLEMKLEKRRSSSIDKIMKKLRSAQKKAQEMRSLFLERLLHLPCLLVRHPASYFSILLDLTPDLFKAWKERPVVHPKCAGG</sequence>
<reference evidence="1 2" key="1">
    <citation type="journal article" date="2021" name="Hortic Res">
        <title>High-quality reference genome and annotation aids understanding of berry development for evergreen blueberry (Vaccinium darrowii).</title>
        <authorList>
            <person name="Yu J."/>
            <person name="Hulse-Kemp A.M."/>
            <person name="Babiker E."/>
            <person name="Staton M."/>
        </authorList>
    </citation>
    <scope>NUCLEOTIDE SEQUENCE [LARGE SCALE GENOMIC DNA]</scope>
    <source>
        <strain evidence="2">cv. NJ 8807/NJ 8810</strain>
        <tissue evidence="1">Young leaf</tissue>
    </source>
</reference>
<gene>
    <name evidence="1" type="ORF">Vadar_011249</name>
</gene>
<evidence type="ECO:0000313" key="2">
    <source>
        <dbReference type="Proteomes" id="UP000828048"/>
    </source>
</evidence>